<name>F8PKB4_SERL3</name>
<dbReference type="AlphaFoldDB" id="F8PKB4"/>
<evidence type="ECO:0000259" key="1">
    <source>
        <dbReference type="Pfam" id="PF14214"/>
    </source>
</evidence>
<dbReference type="InterPro" id="IPR025476">
    <property type="entry name" value="Helitron_helicase-like"/>
</dbReference>
<evidence type="ECO:0000313" key="2">
    <source>
        <dbReference type="EMBL" id="EGO03828.1"/>
    </source>
</evidence>
<dbReference type="InParanoid" id="F8PKB4"/>
<dbReference type="HOGENOM" id="CLU_080483_3_0_1"/>
<evidence type="ECO:0000313" key="3">
    <source>
        <dbReference type="Proteomes" id="UP000008063"/>
    </source>
</evidence>
<gene>
    <name evidence="2" type="ORF">SERLA73DRAFT_38190</name>
</gene>
<keyword evidence="3" id="KW-1185">Reference proteome</keyword>
<accession>F8PKB4</accession>
<organism evidence="3">
    <name type="scientific">Serpula lacrymans var. lacrymans (strain S7.3)</name>
    <name type="common">Dry rot fungus</name>
    <dbReference type="NCBI Taxonomy" id="936435"/>
    <lineage>
        <taxon>Eukaryota</taxon>
        <taxon>Fungi</taxon>
        <taxon>Dikarya</taxon>
        <taxon>Basidiomycota</taxon>
        <taxon>Agaricomycotina</taxon>
        <taxon>Agaricomycetes</taxon>
        <taxon>Agaricomycetidae</taxon>
        <taxon>Boletales</taxon>
        <taxon>Coniophorineae</taxon>
        <taxon>Serpulaceae</taxon>
        <taxon>Serpula</taxon>
    </lineage>
</organism>
<protein>
    <recommendedName>
        <fullName evidence="1">Helitron helicase-like domain-containing protein</fullName>
    </recommendedName>
</protein>
<dbReference type="Proteomes" id="UP000008063">
    <property type="component" value="Unassembled WGS sequence"/>
</dbReference>
<reference evidence="3" key="1">
    <citation type="journal article" date="2011" name="Science">
        <title>The plant cell wall-decomposing machinery underlies the functional diversity of forest fungi.</title>
        <authorList>
            <person name="Eastwood D.C."/>
            <person name="Floudas D."/>
            <person name="Binder M."/>
            <person name="Majcherczyk A."/>
            <person name="Schneider P."/>
            <person name="Aerts A."/>
            <person name="Asiegbu F.O."/>
            <person name="Baker S.E."/>
            <person name="Barry K."/>
            <person name="Bendiksby M."/>
            <person name="Blumentritt M."/>
            <person name="Coutinho P.M."/>
            <person name="Cullen D."/>
            <person name="de Vries R.P."/>
            <person name="Gathman A."/>
            <person name="Goodell B."/>
            <person name="Henrissat B."/>
            <person name="Ihrmark K."/>
            <person name="Kauserud H."/>
            <person name="Kohler A."/>
            <person name="LaButti K."/>
            <person name="Lapidus A."/>
            <person name="Lavin J.L."/>
            <person name="Lee Y.-H."/>
            <person name="Lindquist E."/>
            <person name="Lilly W."/>
            <person name="Lucas S."/>
            <person name="Morin E."/>
            <person name="Murat C."/>
            <person name="Oguiza J.A."/>
            <person name="Park J."/>
            <person name="Pisabarro A.G."/>
            <person name="Riley R."/>
            <person name="Rosling A."/>
            <person name="Salamov A."/>
            <person name="Schmidt O."/>
            <person name="Schmutz J."/>
            <person name="Skrede I."/>
            <person name="Stenlid J."/>
            <person name="Wiebenga A."/>
            <person name="Xie X."/>
            <person name="Kuees U."/>
            <person name="Hibbett D.S."/>
            <person name="Hoffmeister D."/>
            <person name="Hoegberg N."/>
            <person name="Martin F."/>
            <person name="Grigoriev I.V."/>
            <person name="Watkinson S.C."/>
        </authorList>
    </citation>
    <scope>NUCLEOTIDE SEQUENCE [LARGE SCALE GENOMIC DNA]</scope>
    <source>
        <strain evidence="3">strain S7.3</strain>
    </source>
</reference>
<dbReference type="OrthoDB" id="432234at2759"/>
<dbReference type="Pfam" id="PF14214">
    <property type="entry name" value="Helitron_like_N"/>
    <property type="match status" value="1"/>
</dbReference>
<feature type="domain" description="Helitron helicase-like" evidence="1">
    <location>
        <begin position="19"/>
        <end position="144"/>
    </location>
</feature>
<sequence length="144" mass="16265">LTKLISNWEKHPHAKPSNRKEKRALKLLNRLKFVAKNLQGSYDYKLCRKNKICALIKQFATPALFLTLNPADVCNPLLAVIGGMSAEQCMAMNTFQRGMFVANNSGVAAQFFDSLIKGFIDIILHYKKGFGLFGRYKAYYGIVE</sequence>
<dbReference type="EMBL" id="GL945475">
    <property type="protein sequence ID" value="EGO03828.1"/>
    <property type="molecule type" value="Genomic_DNA"/>
</dbReference>
<dbReference type="OMA" id="HEQIRES"/>
<feature type="non-terminal residue" evidence="2">
    <location>
        <position position="144"/>
    </location>
</feature>
<feature type="non-terminal residue" evidence="2">
    <location>
        <position position="1"/>
    </location>
</feature>
<proteinExistence type="predicted"/>